<name>A0A193SJZ3_9PSED</name>
<evidence type="ECO:0000313" key="2">
    <source>
        <dbReference type="Proteomes" id="UP000239025"/>
    </source>
</evidence>
<proteinExistence type="predicted"/>
<evidence type="ECO:0000313" key="1">
    <source>
        <dbReference type="EMBL" id="SOS14636.1"/>
    </source>
</evidence>
<dbReference type="RefSeq" id="WP_057432782.1">
    <property type="nucleotide sequence ID" value="NZ_LT222319.1"/>
</dbReference>
<evidence type="ECO:0008006" key="3">
    <source>
        <dbReference type="Google" id="ProtNLM"/>
    </source>
</evidence>
<sequence length="308" mass="35758">MATDEQEPYTQEHLAAVIRNAVAYVANEAVVLGNYERIQTDQFPQLWPPNDDGQFDKRMNLVVRHLGGPPEHYLLRTGETAPLGDLYPETSMAEVFDVFKRARKSVIRAHLFMVGSKMLIEQPEMIEQPESPEVAAFLVKNAQAAFWEHAEAAYIRLYSFWDRIGQVLDFAFFNIRKFDHNGFNAVMNRIYWNAYPMNSSLGKSISWKQLRNFQNSNNEDGLQFLLQRRNLLIHSLHLHPLKEEEEDVFKSQFNHLDAAHREKIRPHDPAHEVEILIGQLNKASLLFRDFLTLVELSPSRKYVHQSSI</sequence>
<gene>
    <name evidence="1" type="ORF">PL963_00366</name>
</gene>
<dbReference type="EMBL" id="LT963395">
    <property type="protein sequence ID" value="SOS14636.1"/>
    <property type="molecule type" value="Genomic_DNA"/>
</dbReference>
<dbReference type="Proteomes" id="UP000239025">
    <property type="component" value="Chromosome 1"/>
</dbReference>
<reference evidence="2" key="1">
    <citation type="submission" date="2017-11" db="EMBL/GenBank/DDBJ databases">
        <authorList>
            <person name="Blom J."/>
        </authorList>
    </citation>
    <scope>NUCLEOTIDE SEQUENCE [LARGE SCALE GENOMIC DNA]</scope>
</reference>
<organism evidence="1 2">
    <name type="scientific">Pseudomonas cerasi</name>
    <dbReference type="NCBI Taxonomy" id="1583341"/>
    <lineage>
        <taxon>Bacteria</taxon>
        <taxon>Pseudomonadati</taxon>
        <taxon>Pseudomonadota</taxon>
        <taxon>Gammaproteobacteria</taxon>
        <taxon>Pseudomonadales</taxon>
        <taxon>Pseudomonadaceae</taxon>
        <taxon>Pseudomonas</taxon>
    </lineage>
</organism>
<accession>A0A193SJZ3</accession>
<keyword evidence="2" id="KW-1185">Reference proteome</keyword>
<dbReference type="AlphaFoldDB" id="A0A193SJZ3"/>
<protein>
    <recommendedName>
        <fullName evidence="3">Cthe-2314-like HEPN domain-containing protein</fullName>
    </recommendedName>
</protein>